<dbReference type="InterPro" id="IPR037165">
    <property type="entry name" value="AldOxase/xan_DH_Mopterin-bd_sf"/>
</dbReference>
<dbReference type="GO" id="GO:0005506">
    <property type="term" value="F:iron ion binding"/>
    <property type="evidence" value="ECO:0007669"/>
    <property type="project" value="InterPro"/>
</dbReference>
<protein>
    <submittedName>
        <fullName evidence="1">Molybdopterin binding aldehyde oxidase/xanthine dehydrogenase</fullName>
    </submittedName>
</protein>
<gene>
    <name evidence="1" type="ORF">B9Z19DRAFT_1102496</name>
</gene>
<dbReference type="PANTHER" id="PTHR11908">
    <property type="entry name" value="XANTHINE DEHYDROGENASE"/>
    <property type="match status" value="1"/>
</dbReference>
<dbReference type="AlphaFoldDB" id="A0A2T6ZL55"/>
<dbReference type="STRING" id="42251.A0A2T6ZL55"/>
<sequence>MWQQNGQLFTRGPGTYQIPGFADIPQVFNVGLLKGVKWAKLRSIQSSKGIGEPPLFLGASVLFALMAAVKAARETVAAVKAARGSVAVDAQAMGIVQLDSPATAERLRVAVGDWIVQWTKVEAQEGEKGFFVDATA</sequence>
<reference evidence="1 2" key="1">
    <citation type="submission" date="2017-04" db="EMBL/GenBank/DDBJ databases">
        <title>Draft genome sequence of Tuber borchii Vittad., a whitish edible truffle.</title>
        <authorList>
            <consortium name="DOE Joint Genome Institute"/>
            <person name="Murat C."/>
            <person name="Kuo A."/>
            <person name="Barry K.W."/>
            <person name="Clum A."/>
            <person name="Dockter R.B."/>
            <person name="Fauchery L."/>
            <person name="Iotti M."/>
            <person name="Kohler A."/>
            <person name="Labutti K."/>
            <person name="Lindquist E.A."/>
            <person name="Lipzen A."/>
            <person name="Ohm R.A."/>
            <person name="Wang M."/>
            <person name="Grigoriev I.V."/>
            <person name="Zambonelli A."/>
            <person name="Martin F.M."/>
        </authorList>
    </citation>
    <scope>NUCLEOTIDE SEQUENCE [LARGE SCALE GENOMIC DNA]</scope>
    <source>
        <strain evidence="1 2">Tbo3840</strain>
    </source>
</reference>
<organism evidence="1 2">
    <name type="scientific">Tuber borchii</name>
    <name type="common">White truffle</name>
    <dbReference type="NCBI Taxonomy" id="42251"/>
    <lineage>
        <taxon>Eukaryota</taxon>
        <taxon>Fungi</taxon>
        <taxon>Dikarya</taxon>
        <taxon>Ascomycota</taxon>
        <taxon>Pezizomycotina</taxon>
        <taxon>Pezizomycetes</taxon>
        <taxon>Pezizales</taxon>
        <taxon>Tuberaceae</taxon>
        <taxon>Tuber</taxon>
    </lineage>
</organism>
<accession>A0A2T6ZL55</accession>
<proteinExistence type="predicted"/>
<comment type="caution">
    <text evidence="1">The sequence shown here is derived from an EMBL/GenBank/DDBJ whole genome shotgun (WGS) entry which is preliminary data.</text>
</comment>
<dbReference type="Gene3D" id="3.30.365.10">
    <property type="entry name" value="Aldehyde oxidase/xanthine dehydrogenase, molybdopterin binding domain"/>
    <property type="match status" value="1"/>
</dbReference>
<dbReference type="InterPro" id="IPR016208">
    <property type="entry name" value="Ald_Oxase/xanthine_DH-like"/>
</dbReference>
<evidence type="ECO:0000313" key="1">
    <source>
        <dbReference type="EMBL" id="PUU76218.1"/>
    </source>
</evidence>
<dbReference type="OrthoDB" id="3886845at2759"/>
<name>A0A2T6ZL55_TUBBO</name>
<keyword evidence="2" id="KW-1185">Reference proteome</keyword>
<dbReference type="PANTHER" id="PTHR11908:SF161">
    <property type="entry name" value="NICOTINATE HYDROXYLASE HNXS"/>
    <property type="match status" value="1"/>
</dbReference>
<dbReference type="SUPFAM" id="SSF56003">
    <property type="entry name" value="Molybdenum cofactor-binding domain"/>
    <property type="match status" value="1"/>
</dbReference>
<dbReference type="EMBL" id="NESQ01000196">
    <property type="protein sequence ID" value="PUU76218.1"/>
    <property type="molecule type" value="Genomic_DNA"/>
</dbReference>
<dbReference type="Proteomes" id="UP000244722">
    <property type="component" value="Unassembled WGS sequence"/>
</dbReference>
<evidence type="ECO:0000313" key="2">
    <source>
        <dbReference type="Proteomes" id="UP000244722"/>
    </source>
</evidence>
<dbReference type="GO" id="GO:0016491">
    <property type="term" value="F:oxidoreductase activity"/>
    <property type="evidence" value="ECO:0007669"/>
    <property type="project" value="InterPro"/>
</dbReference>